<feature type="domain" description="WYL" evidence="1">
    <location>
        <begin position="226"/>
        <end position="310"/>
    </location>
</feature>
<dbReference type="InterPro" id="IPR026881">
    <property type="entry name" value="WYL_dom"/>
</dbReference>
<accession>A0A172TEA7</accession>
<evidence type="ECO:0000259" key="1">
    <source>
        <dbReference type="Pfam" id="PF13280"/>
    </source>
</evidence>
<keyword evidence="4" id="KW-1185">Reference proteome</keyword>
<dbReference type="Pfam" id="PF25583">
    <property type="entry name" value="WCX"/>
    <property type="match status" value="1"/>
</dbReference>
<dbReference type="RefSeq" id="WP_068603637.1">
    <property type="nucleotide sequence ID" value="NZ_CP011388.1"/>
</dbReference>
<protein>
    <submittedName>
        <fullName evidence="3">Transcriptional regulator</fullName>
    </submittedName>
</protein>
<feature type="domain" description="WCX" evidence="2">
    <location>
        <begin position="345"/>
        <end position="423"/>
    </location>
</feature>
<dbReference type="InterPro" id="IPR057727">
    <property type="entry name" value="WCX_dom"/>
</dbReference>
<gene>
    <name evidence="3" type="ORF">SY83_01645</name>
</gene>
<evidence type="ECO:0000313" key="3">
    <source>
        <dbReference type="EMBL" id="ANE45244.1"/>
    </source>
</evidence>
<dbReference type="EMBL" id="CP011388">
    <property type="protein sequence ID" value="ANE45244.1"/>
    <property type="molecule type" value="Genomic_DNA"/>
</dbReference>
<dbReference type="PANTHER" id="PTHR34580:SF1">
    <property type="entry name" value="PROTEIN PAFC"/>
    <property type="match status" value="1"/>
</dbReference>
<dbReference type="Proteomes" id="UP000076927">
    <property type="component" value="Chromosome"/>
</dbReference>
<dbReference type="KEGG" id="pswu:SY83_01645"/>
<dbReference type="PROSITE" id="PS52050">
    <property type="entry name" value="WYL"/>
    <property type="match status" value="1"/>
</dbReference>
<name>A0A172TEA7_9BACL</name>
<dbReference type="STRING" id="1178515.SY83_01645"/>
<dbReference type="AlphaFoldDB" id="A0A172TEA7"/>
<dbReference type="OrthoDB" id="2651809at2"/>
<proteinExistence type="predicted"/>
<evidence type="ECO:0000313" key="4">
    <source>
        <dbReference type="Proteomes" id="UP000076927"/>
    </source>
</evidence>
<dbReference type="Pfam" id="PF13280">
    <property type="entry name" value="WYL"/>
    <property type="match status" value="1"/>
</dbReference>
<sequence>MARESFDKEIQLLRVMSQTGGAYTRQQFAKRMGISVHTYDKTIRRLKDIVRIVRKRAPGTANEELADSLRNDYYNSPDPILLMLFRAKSVKESESHRLSLIVQTLNGQAMTTMELLDACCAGVDEAFPMPDEKTIRSDLKYLEDVGVVYREPGGRPHRYQLDLRLLADLSEEERTDLYDFVDVMANTQIPSVQGFLLRDSLKRTVGSEPPFAYKYHYPSRLLDEAHLYRLLAAIQARREIQFVYYSPKSRTSYGSRNTNPLFESQSKGRAERVLPMKVIYDHQYGRWYVVGMNARQGLMIFRMEGLTELEEGEAVDEDVYGQKLAVVEQKLRLSWMVDTTAPVVIRARFFHPGPSEKNFVKERVLMQGQWGVITEEDEASFVYEITVNGMTEIKPWLRSFGSSCEVLEPARLRQEFIAEWKELQGYYESVREDI</sequence>
<reference evidence="3 4" key="1">
    <citation type="submission" date="2015-01" db="EMBL/GenBank/DDBJ databases">
        <title>Paenibacillus swuensis/DY6/whole genome sequencing.</title>
        <authorList>
            <person name="Kim M.K."/>
            <person name="Srinivasan S."/>
            <person name="Lee J.-J."/>
        </authorList>
    </citation>
    <scope>NUCLEOTIDE SEQUENCE [LARGE SCALE GENOMIC DNA]</scope>
    <source>
        <strain evidence="3 4">DY6</strain>
    </source>
</reference>
<dbReference type="PANTHER" id="PTHR34580">
    <property type="match status" value="1"/>
</dbReference>
<dbReference type="PATRIC" id="fig|1178515.4.peg.305"/>
<evidence type="ECO:0000259" key="2">
    <source>
        <dbReference type="Pfam" id="PF25583"/>
    </source>
</evidence>
<organism evidence="3 4">
    <name type="scientific">Paenibacillus swuensis</name>
    <dbReference type="NCBI Taxonomy" id="1178515"/>
    <lineage>
        <taxon>Bacteria</taxon>
        <taxon>Bacillati</taxon>
        <taxon>Bacillota</taxon>
        <taxon>Bacilli</taxon>
        <taxon>Bacillales</taxon>
        <taxon>Paenibacillaceae</taxon>
        <taxon>Paenibacillus</taxon>
    </lineage>
</organism>
<dbReference type="InterPro" id="IPR051534">
    <property type="entry name" value="CBASS_pafABC_assoc_protein"/>
</dbReference>